<evidence type="ECO:0008006" key="4">
    <source>
        <dbReference type="Google" id="ProtNLM"/>
    </source>
</evidence>
<proteinExistence type="predicted"/>
<sequence length="109" mass="12168">MKVLSLITALVFVVQVVFAGEGPAPVHSLRDARSPPVFIENRQPPHPLSQPHQQHRSWPWWRRFSIGPRIQAPTGQPRDPALLTVIRPGQGPRPGGVPIPLPWPLPVPW</sequence>
<evidence type="ECO:0000313" key="2">
    <source>
        <dbReference type="EMBL" id="KAK8759249.1"/>
    </source>
</evidence>
<accession>A0AAQ4D9V9</accession>
<feature type="signal peptide" evidence="1">
    <location>
        <begin position="1"/>
        <end position="19"/>
    </location>
</feature>
<dbReference type="AlphaFoldDB" id="A0AAQ4D9V9"/>
<name>A0AAQ4D9V9_AMBAM</name>
<gene>
    <name evidence="2" type="ORF">V5799_003116</name>
</gene>
<organism evidence="2 3">
    <name type="scientific">Amblyomma americanum</name>
    <name type="common">Lone star tick</name>
    <dbReference type="NCBI Taxonomy" id="6943"/>
    <lineage>
        <taxon>Eukaryota</taxon>
        <taxon>Metazoa</taxon>
        <taxon>Ecdysozoa</taxon>
        <taxon>Arthropoda</taxon>
        <taxon>Chelicerata</taxon>
        <taxon>Arachnida</taxon>
        <taxon>Acari</taxon>
        <taxon>Parasitiformes</taxon>
        <taxon>Ixodida</taxon>
        <taxon>Ixodoidea</taxon>
        <taxon>Ixodidae</taxon>
        <taxon>Amblyomminae</taxon>
        <taxon>Amblyomma</taxon>
    </lineage>
</organism>
<evidence type="ECO:0000256" key="1">
    <source>
        <dbReference type="SAM" id="SignalP"/>
    </source>
</evidence>
<dbReference type="Proteomes" id="UP001321473">
    <property type="component" value="Unassembled WGS sequence"/>
</dbReference>
<keyword evidence="1" id="KW-0732">Signal</keyword>
<evidence type="ECO:0000313" key="3">
    <source>
        <dbReference type="Proteomes" id="UP001321473"/>
    </source>
</evidence>
<protein>
    <recommendedName>
        <fullName evidence="4">Secreted protein</fullName>
    </recommendedName>
</protein>
<dbReference type="EMBL" id="JARKHS020033261">
    <property type="protein sequence ID" value="KAK8759249.1"/>
    <property type="molecule type" value="Genomic_DNA"/>
</dbReference>
<keyword evidence="3" id="KW-1185">Reference proteome</keyword>
<reference evidence="2 3" key="1">
    <citation type="journal article" date="2023" name="Arcadia Sci">
        <title>De novo assembly of a long-read Amblyomma americanum tick genome.</title>
        <authorList>
            <person name="Chou S."/>
            <person name="Poskanzer K.E."/>
            <person name="Rollins M."/>
            <person name="Thuy-Boun P.S."/>
        </authorList>
    </citation>
    <scope>NUCLEOTIDE SEQUENCE [LARGE SCALE GENOMIC DNA]</scope>
    <source>
        <strain evidence="2">F_SG_1</strain>
        <tissue evidence="2">Salivary glands</tissue>
    </source>
</reference>
<feature type="chain" id="PRO_5043055020" description="Secreted protein" evidence="1">
    <location>
        <begin position="20"/>
        <end position="109"/>
    </location>
</feature>
<comment type="caution">
    <text evidence="2">The sequence shown here is derived from an EMBL/GenBank/DDBJ whole genome shotgun (WGS) entry which is preliminary data.</text>
</comment>